<dbReference type="InterPro" id="IPR006153">
    <property type="entry name" value="Cation/H_exchanger_TM"/>
</dbReference>
<keyword evidence="6" id="KW-0406">Ion transport</keyword>
<evidence type="ECO:0000256" key="6">
    <source>
        <dbReference type="ARBA" id="ARBA00023065"/>
    </source>
</evidence>
<reference evidence="11 12" key="1">
    <citation type="journal article" date="2014" name="Nature">
        <title>An environmental bacterial taxon with a large and distinct metabolic repertoire.</title>
        <authorList>
            <person name="Wilson M.C."/>
            <person name="Mori T."/>
            <person name="Ruckert C."/>
            <person name="Uria A.R."/>
            <person name="Helf M.J."/>
            <person name="Takada K."/>
            <person name="Gernert C."/>
            <person name="Steffens U.A."/>
            <person name="Heycke N."/>
            <person name="Schmitt S."/>
            <person name="Rinke C."/>
            <person name="Helfrich E.J."/>
            <person name="Brachmann A.O."/>
            <person name="Gurgui C."/>
            <person name="Wakimoto T."/>
            <person name="Kracht M."/>
            <person name="Crusemann M."/>
            <person name="Hentschel U."/>
            <person name="Abe I."/>
            <person name="Matsunaga S."/>
            <person name="Kalinowski J."/>
            <person name="Takeyama H."/>
            <person name="Piel J."/>
        </authorList>
    </citation>
    <scope>NUCLEOTIDE SEQUENCE [LARGE SCALE GENOMIC DNA]</scope>
    <source>
        <strain evidence="12">TSY1</strain>
    </source>
</reference>
<keyword evidence="12" id="KW-1185">Reference proteome</keyword>
<feature type="domain" description="Cation/H+ exchanger transmembrane" evidence="9">
    <location>
        <begin position="35"/>
        <end position="408"/>
    </location>
</feature>
<feature type="transmembrane region" description="Helical" evidence="8">
    <location>
        <begin position="48"/>
        <end position="65"/>
    </location>
</feature>
<feature type="transmembrane region" description="Helical" evidence="8">
    <location>
        <begin position="350"/>
        <end position="370"/>
    </location>
</feature>
<feature type="domain" description="RCK N-terminal" evidence="10">
    <location>
        <begin position="420"/>
        <end position="509"/>
    </location>
</feature>
<keyword evidence="7 8" id="KW-0472">Membrane</keyword>
<organism evidence="11 12">
    <name type="scientific">Entotheonella factor</name>
    <dbReference type="NCBI Taxonomy" id="1429438"/>
    <lineage>
        <taxon>Bacteria</taxon>
        <taxon>Pseudomonadati</taxon>
        <taxon>Nitrospinota/Tectimicrobiota group</taxon>
        <taxon>Candidatus Tectimicrobiota</taxon>
        <taxon>Candidatus Entotheonellia</taxon>
        <taxon>Candidatus Entotheonellales</taxon>
        <taxon>Candidatus Entotheonellaceae</taxon>
        <taxon>Candidatus Entotheonella</taxon>
    </lineage>
</organism>
<sequence>MSLASDRHDHDVSRGINMTEYALLGLASVVVLGIAAQWMAWFVRIPSIFLLLLIGLAAGPLTGWLDPQALFGDLLFPSVSLSVAIILFEGGLSLQTVVLQDIGRVLRRLVTIGMLATWLATSVAAYLLLGLDRSMSALIGAMLVVSGPTVVGPLLRHVRPIGHLRSTLQWEGILIDPIGVLLAVLVFEVILIGEFQAATALIIKGMLIMVVVGSGLGYVSAKVVVWFIQRGLIPDYLHNAVTLMTVVMAFTGANLLYHEAGLFTVTVMGIIIANQKAIIVRHIIEFKETLTGLLISGLFILLSARLDVSHLTQLGGSSLVFLGVLIFIARPAAVALSTMGSGMPWRERAFLAWVAPRGIVAAAMASIFALRLQAEGYPQASQLVPITFLVIIGCVVVYGLTTAPVARWLKVAQDNPQGVLFIGASPLSQALAQALQDEGIATCLADSNWSNIAAARLNGFNNTYYGNALTEDALDNIDVDGIGRVFALTPNDEANALAALHFAELFGRAEAYQLVPSTADSAMVPHLRGKFFFAEHAPYHELSRQIASGAAIKTTGLSEQFDYDAFQTYYQYAALPLFVITSSGGLLVWTAHEPLAPAPGERIVSLIPAEILAAATPGTAPADPPAS</sequence>
<feature type="transmembrane region" description="Helical" evidence="8">
    <location>
        <begin position="318"/>
        <end position="338"/>
    </location>
</feature>
<dbReference type="Proteomes" id="UP000019141">
    <property type="component" value="Unassembled WGS sequence"/>
</dbReference>
<keyword evidence="4 8" id="KW-0812">Transmembrane</keyword>
<feature type="transmembrane region" description="Helical" evidence="8">
    <location>
        <begin position="71"/>
        <end position="88"/>
    </location>
</feature>
<dbReference type="GO" id="GO:0006813">
    <property type="term" value="P:potassium ion transport"/>
    <property type="evidence" value="ECO:0007669"/>
    <property type="project" value="InterPro"/>
</dbReference>
<feature type="transmembrane region" description="Helical" evidence="8">
    <location>
        <begin position="382"/>
        <end position="400"/>
    </location>
</feature>
<dbReference type="Gene3D" id="3.40.50.720">
    <property type="entry name" value="NAD(P)-binding Rossmann-like Domain"/>
    <property type="match status" value="1"/>
</dbReference>
<evidence type="ECO:0000256" key="3">
    <source>
        <dbReference type="ARBA" id="ARBA00022449"/>
    </source>
</evidence>
<gene>
    <name evidence="11" type="ORF">ETSY1_13020</name>
</gene>
<dbReference type="AlphaFoldDB" id="W4LQ31"/>
<evidence type="ECO:0000259" key="9">
    <source>
        <dbReference type="Pfam" id="PF00999"/>
    </source>
</evidence>
<proteinExistence type="predicted"/>
<evidence type="ECO:0000256" key="8">
    <source>
        <dbReference type="SAM" id="Phobius"/>
    </source>
</evidence>
<evidence type="ECO:0000313" key="12">
    <source>
        <dbReference type="Proteomes" id="UP000019141"/>
    </source>
</evidence>
<keyword evidence="5 8" id="KW-1133">Transmembrane helix</keyword>
<keyword evidence="2" id="KW-0813">Transport</keyword>
<evidence type="ECO:0000256" key="5">
    <source>
        <dbReference type="ARBA" id="ARBA00022989"/>
    </source>
</evidence>
<dbReference type="GO" id="GO:0015297">
    <property type="term" value="F:antiporter activity"/>
    <property type="evidence" value="ECO:0007669"/>
    <property type="project" value="UniProtKB-KW"/>
</dbReference>
<dbReference type="Pfam" id="PF02254">
    <property type="entry name" value="TrkA_N"/>
    <property type="match status" value="1"/>
</dbReference>
<name>W4LQ31_ENTF1</name>
<feature type="transmembrane region" description="Helical" evidence="8">
    <location>
        <begin position="109"/>
        <end position="129"/>
    </location>
</feature>
<keyword evidence="3" id="KW-0050">Antiport</keyword>
<comment type="subcellular location">
    <subcellularLocation>
        <location evidence="1">Cell membrane</location>
        <topology evidence="1">Multi-pass membrane protein</topology>
    </subcellularLocation>
</comment>
<feature type="transmembrane region" description="Helical" evidence="8">
    <location>
        <begin position="21"/>
        <end position="41"/>
    </location>
</feature>
<protein>
    <submittedName>
        <fullName evidence="11">Uncharacterized protein</fullName>
    </submittedName>
</protein>
<dbReference type="PANTHER" id="PTHR32507:SF0">
    <property type="entry name" value="NA(+)_H(+) ANTIPORTER 2-RELATED"/>
    <property type="match status" value="1"/>
</dbReference>
<dbReference type="HOGENOM" id="CLU_005912_10_1_7"/>
<dbReference type="SUPFAM" id="SSF51735">
    <property type="entry name" value="NAD(P)-binding Rossmann-fold domains"/>
    <property type="match status" value="1"/>
</dbReference>
<dbReference type="GO" id="GO:1902600">
    <property type="term" value="P:proton transmembrane transport"/>
    <property type="evidence" value="ECO:0007669"/>
    <property type="project" value="InterPro"/>
</dbReference>
<evidence type="ECO:0000256" key="2">
    <source>
        <dbReference type="ARBA" id="ARBA00022448"/>
    </source>
</evidence>
<evidence type="ECO:0000313" key="11">
    <source>
        <dbReference type="EMBL" id="ETW99969.1"/>
    </source>
</evidence>
<dbReference type="Pfam" id="PF00999">
    <property type="entry name" value="Na_H_Exchanger"/>
    <property type="match status" value="1"/>
</dbReference>
<evidence type="ECO:0000256" key="7">
    <source>
        <dbReference type="ARBA" id="ARBA00023136"/>
    </source>
</evidence>
<dbReference type="InterPro" id="IPR036291">
    <property type="entry name" value="NAD(P)-bd_dom_sf"/>
</dbReference>
<feature type="transmembrane region" description="Helical" evidence="8">
    <location>
        <begin position="174"/>
        <end position="193"/>
    </location>
</feature>
<evidence type="ECO:0000256" key="4">
    <source>
        <dbReference type="ARBA" id="ARBA00022692"/>
    </source>
</evidence>
<accession>W4LQ31</accession>
<dbReference type="EMBL" id="AZHW01000388">
    <property type="protein sequence ID" value="ETW99969.1"/>
    <property type="molecule type" value="Genomic_DNA"/>
</dbReference>
<comment type="caution">
    <text evidence="11">The sequence shown here is derived from an EMBL/GenBank/DDBJ whole genome shotgun (WGS) entry which is preliminary data.</text>
</comment>
<feature type="transmembrane region" description="Helical" evidence="8">
    <location>
        <begin position="205"/>
        <end position="228"/>
    </location>
</feature>
<dbReference type="InterPro" id="IPR003148">
    <property type="entry name" value="RCK_N"/>
</dbReference>
<dbReference type="GO" id="GO:0005886">
    <property type="term" value="C:plasma membrane"/>
    <property type="evidence" value="ECO:0007669"/>
    <property type="project" value="UniProtKB-SubCell"/>
</dbReference>
<feature type="transmembrane region" description="Helical" evidence="8">
    <location>
        <begin position="135"/>
        <end position="154"/>
    </location>
</feature>
<evidence type="ECO:0000256" key="1">
    <source>
        <dbReference type="ARBA" id="ARBA00004651"/>
    </source>
</evidence>
<dbReference type="PANTHER" id="PTHR32507">
    <property type="entry name" value="NA(+)/H(+) ANTIPORTER 1"/>
    <property type="match status" value="1"/>
</dbReference>
<evidence type="ECO:0000259" key="10">
    <source>
        <dbReference type="Pfam" id="PF02254"/>
    </source>
</evidence>